<comment type="caution">
    <text evidence="2">The sequence shown here is derived from an EMBL/GenBank/DDBJ whole genome shotgun (WGS) entry which is preliminary data.</text>
</comment>
<protein>
    <submittedName>
        <fullName evidence="2">Uncharacterized protein</fullName>
    </submittedName>
</protein>
<feature type="compositionally biased region" description="Polar residues" evidence="1">
    <location>
        <begin position="983"/>
        <end position="994"/>
    </location>
</feature>
<keyword evidence="3" id="KW-1185">Reference proteome</keyword>
<dbReference type="PANTHER" id="PTHR31912:SF34">
    <property type="entry name" value="NOTOCHORD-RELATED PROTEIN"/>
    <property type="match status" value="1"/>
</dbReference>
<name>A0A9P5PSB7_9AGAR</name>
<sequence>MHQIFNIRQTCVLDILRHIPRCAFSRKQNTAIHWAMLALDVEHLPSDRTMDDIDREMQRMCGIQSIRYEGKLGHVYYGNDFPAIIAQEMSNISVRSHLKFLPEDSGVRLSQANQAERWLKELDPDLLTPIHQVAGQDFFTLEPALLKDKRVCMPSRWFVRDKKVFAKAWPMKVENIEGYGNGWTVQTFAEIEISDSDLLLAFKQLQASYSSLNLMDPCAILAEEVSENELVAWEKTKPSDGNRWRNKSQGKRVLAFPIWLYCDDTSGNLSKKWNKHNSFLFTAAGLPRHLANKESNIHFFSTSNIAPPLEMMDGFVEQLLQAQETGVWAWDSKLQDIVLLIPSVLALCGDNPMQSEFACHIGFRGRLFCRNCWVSGKVEGQNDEGANTQKDGNDSDTSVTSVSGKKSKKAVESMKDMVTRISDFMKRGKPRKREETCAELKSQFDEGSRIGGGSQFRRMKTESGIKDTYQGEFIERIQTLAKKKGISKSQKERAIAELMRSFPRDTTSPVWRIKGLDPHQDTPVEILHVILLGVVKYYWRDAVERTKKDHNVLIGRLSSFNTWGMDLSPLQGKTLVTYAGSLTGRDFRAVAQAAPFVLHGLLTDDQLEVWKALSALVTLVWQPEIHNLSEYLLDLEKTIDYFLICTCRLTPRWFHKPKFHVLLHLPDHIRRFGPAMIFATEGFESFNAIIRARSVHSNRHAPSKDIAHAMARSNRIRHLINGGSFWMHPDGPNPLSDDQPESNLPPKSFHQRLSNNPSVALGNSCHLSMSSTVLSRKNPYEPIVTNNRTCRTFDGVLLQSGDKCKVGNWVVWNRFDDTDSSTATIGHVAEIVQLPHSTAEIDGLISFLTIQQVIAGEWHSYYRMKQLELVDEVVAVEPQDVLCVANIQHNCYDNKCAVQRSAIVSQEREESQEKRLQVEHNPAQSFILNTAQMRSSAYFRPFRKSVPSMDRDKIIQEAAAEAPLAPAAGKSRSKASTSTTRTNPSARQSQITSNISPVQSQLFAQHQPRVSSGLRNWHYDQDRLQTQVNPQNAGLGFSGPLYPSSIWSPSPAEFGHASTGTLVTPNTPFTHSGPEPSNPSNPMLGSQIFMPGAAFLNPGYRVADPSHPAYREPTGSSNVHFSSHSYYNYNNNHT</sequence>
<feature type="compositionally biased region" description="Low complexity" evidence="1">
    <location>
        <begin position="395"/>
        <end position="404"/>
    </location>
</feature>
<proteinExistence type="predicted"/>
<feature type="region of interest" description="Disordered" evidence="1">
    <location>
        <begin position="959"/>
        <end position="994"/>
    </location>
</feature>
<gene>
    <name evidence="2" type="ORF">BDP27DRAFT_1538782</name>
</gene>
<feature type="region of interest" description="Disordered" evidence="1">
    <location>
        <begin position="380"/>
        <end position="406"/>
    </location>
</feature>
<dbReference type="PANTHER" id="PTHR31912">
    <property type="entry name" value="IP13529P"/>
    <property type="match status" value="1"/>
</dbReference>
<reference evidence="2" key="1">
    <citation type="submission" date="2020-11" db="EMBL/GenBank/DDBJ databases">
        <authorList>
            <consortium name="DOE Joint Genome Institute"/>
            <person name="Ahrendt S."/>
            <person name="Riley R."/>
            <person name="Andreopoulos W."/>
            <person name="Labutti K."/>
            <person name="Pangilinan J."/>
            <person name="Ruiz-Duenas F.J."/>
            <person name="Barrasa J.M."/>
            <person name="Sanchez-Garcia M."/>
            <person name="Camarero S."/>
            <person name="Miyauchi S."/>
            <person name="Serrano A."/>
            <person name="Linde D."/>
            <person name="Babiker R."/>
            <person name="Drula E."/>
            <person name="Ayuso-Fernandez I."/>
            <person name="Pacheco R."/>
            <person name="Padilla G."/>
            <person name="Ferreira P."/>
            <person name="Barriuso J."/>
            <person name="Kellner H."/>
            <person name="Castanera R."/>
            <person name="Alfaro M."/>
            <person name="Ramirez L."/>
            <person name="Pisabarro A.G."/>
            <person name="Kuo A."/>
            <person name="Tritt A."/>
            <person name="Lipzen A."/>
            <person name="He G."/>
            <person name="Yan M."/>
            <person name="Ng V."/>
            <person name="Cullen D."/>
            <person name="Martin F."/>
            <person name="Rosso M.-N."/>
            <person name="Henrissat B."/>
            <person name="Hibbett D."/>
            <person name="Martinez A.T."/>
            <person name="Grigoriev I.V."/>
        </authorList>
    </citation>
    <scope>NUCLEOTIDE SEQUENCE</scope>
    <source>
        <strain evidence="2">AH 40177</strain>
    </source>
</reference>
<dbReference type="Proteomes" id="UP000772434">
    <property type="component" value="Unassembled WGS sequence"/>
</dbReference>
<feature type="region of interest" description="Disordered" evidence="1">
    <location>
        <begin position="730"/>
        <end position="749"/>
    </location>
</feature>
<feature type="region of interest" description="Disordered" evidence="1">
    <location>
        <begin position="1066"/>
        <end position="1086"/>
    </location>
</feature>
<dbReference type="AlphaFoldDB" id="A0A9P5PSB7"/>
<evidence type="ECO:0000256" key="1">
    <source>
        <dbReference type="SAM" id="MobiDB-lite"/>
    </source>
</evidence>
<evidence type="ECO:0000313" key="3">
    <source>
        <dbReference type="Proteomes" id="UP000772434"/>
    </source>
</evidence>
<dbReference type="EMBL" id="JADNRY010000078">
    <property type="protein sequence ID" value="KAF9067085.1"/>
    <property type="molecule type" value="Genomic_DNA"/>
</dbReference>
<evidence type="ECO:0000313" key="2">
    <source>
        <dbReference type="EMBL" id="KAF9067085.1"/>
    </source>
</evidence>
<organism evidence="2 3">
    <name type="scientific">Rhodocollybia butyracea</name>
    <dbReference type="NCBI Taxonomy" id="206335"/>
    <lineage>
        <taxon>Eukaryota</taxon>
        <taxon>Fungi</taxon>
        <taxon>Dikarya</taxon>
        <taxon>Basidiomycota</taxon>
        <taxon>Agaricomycotina</taxon>
        <taxon>Agaricomycetes</taxon>
        <taxon>Agaricomycetidae</taxon>
        <taxon>Agaricales</taxon>
        <taxon>Marasmiineae</taxon>
        <taxon>Omphalotaceae</taxon>
        <taxon>Rhodocollybia</taxon>
    </lineage>
</organism>
<dbReference type="OrthoDB" id="2246127at2759"/>
<accession>A0A9P5PSB7</accession>
<feature type="compositionally biased region" description="Low complexity" evidence="1">
    <location>
        <begin position="959"/>
        <end position="982"/>
    </location>
</feature>